<feature type="region of interest" description="Disordered" evidence="1">
    <location>
        <begin position="38"/>
        <end position="59"/>
    </location>
</feature>
<dbReference type="AlphaFoldDB" id="A0A9Y2IE44"/>
<organism evidence="2 3">
    <name type="scientific">Amycolatopsis carbonis</name>
    <dbReference type="NCBI Taxonomy" id="715471"/>
    <lineage>
        <taxon>Bacteria</taxon>
        <taxon>Bacillati</taxon>
        <taxon>Actinomycetota</taxon>
        <taxon>Actinomycetes</taxon>
        <taxon>Pseudonocardiales</taxon>
        <taxon>Pseudonocardiaceae</taxon>
        <taxon>Amycolatopsis</taxon>
    </lineage>
</organism>
<protein>
    <submittedName>
        <fullName evidence="2">Uncharacterized protein</fullName>
    </submittedName>
</protein>
<dbReference type="RefSeq" id="WP_285968962.1">
    <property type="nucleotide sequence ID" value="NZ_CP127294.1"/>
</dbReference>
<proteinExistence type="predicted"/>
<gene>
    <name evidence="2" type="ORF">QRX50_43840</name>
</gene>
<reference evidence="2 3" key="1">
    <citation type="submission" date="2023-06" db="EMBL/GenBank/DDBJ databases">
        <authorList>
            <person name="Oyuntsetseg B."/>
            <person name="Kim S.B."/>
        </authorList>
    </citation>
    <scope>NUCLEOTIDE SEQUENCE [LARGE SCALE GENOMIC DNA]</scope>
    <source>
        <strain evidence="2 3">2-15</strain>
    </source>
</reference>
<evidence type="ECO:0000313" key="2">
    <source>
        <dbReference type="EMBL" id="WIX78239.1"/>
    </source>
</evidence>
<dbReference type="EMBL" id="CP127294">
    <property type="protein sequence ID" value="WIX78239.1"/>
    <property type="molecule type" value="Genomic_DNA"/>
</dbReference>
<evidence type="ECO:0000256" key="1">
    <source>
        <dbReference type="SAM" id="MobiDB-lite"/>
    </source>
</evidence>
<dbReference type="Proteomes" id="UP001236014">
    <property type="component" value="Chromosome"/>
</dbReference>
<sequence length="59" mass="6323">MGNRLWRWLAPVLVLALSAGVGLAFVFGAAVRPDPLPVDRTPVPPAGHKPQVKPVACRR</sequence>
<name>A0A9Y2IE44_9PSEU</name>
<keyword evidence="3" id="KW-1185">Reference proteome</keyword>
<dbReference type="KEGG" id="acab:QRX50_43840"/>
<evidence type="ECO:0000313" key="3">
    <source>
        <dbReference type="Proteomes" id="UP001236014"/>
    </source>
</evidence>
<accession>A0A9Y2IE44</accession>